<organism evidence="2 3">
    <name type="scientific">Pelomonas candidula</name>
    <dbReference type="NCBI Taxonomy" id="3299025"/>
    <lineage>
        <taxon>Bacteria</taxon>
        <taxon>Pseudomonadati</taxon>
        <taxon>Pseudomonadota</taxon>
        <taxon>Betaproteobacteria</taxon>
        <taxon>Burkholderiales</taxon>
        <taxon>Sphaerotilaceae</taxon>
        <taxon>Roseateles</taxon>
    </lineage>
</organism>
<keyword evidence="1" id="KW-0472">Membrane</keyword>
<keyword evidence="3" id="KW-1185">Reference proteome</keyword>
<gene>
    <name evidence="2" type="ORF">ACG04R_23160</name>
</gene>
<keyword evidence="1" id="KW-0812">Transmembrane</keyword>
<accession>A0ABW7HIA7</accession>
<reference evidence="2 3" key="1">
    <citation type="submission" date="2024-08" db="EMBL/GenBank/DDBJ databases">
        <authorList>
            <person name="Lu H."/>
        </authorList>
    </citation>
    <scope>NUCLEOTIDE SEQUENCE [LARGE SCALE GENOMIC DNA]</scope>
    <source>
        <strain evidence="2 3">BYS78W</strain>
    </source>
</reference>
<dbReference type="EMBL" id="JBIGIC010000013">
    <property type="protein sequence ID" value="MFG6489595.1"/>
    <property type="molecule type" value="Genomic_DNA"/>
</dbReference>
<evidence type="ECO:0000313" key="3">
    <source>
        <dbReference type="Proteomes" id="UP001606134"/>
    </source>
</evidence>
<proteinExistence type="predicted"/>
<comment type="caution">
    <text evidence="2">The sequence shown here is derived from an EMBL/GenBank/DDBJ whole genome shotgun (WGS) entry which is preliminary data.</text>
</comment>
<sequence length="209" mass="23364">MRPDSESRAQTLRDFAPDSLELFSRTGATCIGLPPRAPRSHQTAVSHCALYAIRKYAGALEFCKRCKAQILVQLGPRVAGEVLIQFWHQIGRLDERNSQDFPFFSLRNKYAVYPRKVFAHGGEVLHVVLSRAEMKVVLIGDAHLVFVPFACVGVYAIASLVRCGKPMPQSMRQQDFSDTAFGYGVPQLRCVNRGKQIVNAMNDVVVFVH</sequence>
<dbReference type="Proteomes" id="UP001606134">
    <property type="component" value="Unassembled WGS sequence"/>
</dbReference>
<keyword evidence="1" id="KW-1133">Transmembrane helix</keyword>
<evidence type="ECO:0000256" key="1">
    <source>
        <dbReference type="SAM" id="Phobius"/>
    </source>
</evidence>
<evidence type="ECO:0000313" key="2">
    <source>
        <dbReference type="EMBL" id="MFG6489595.1"/>
    </source>
</evidence>
<feature type="transmembrane region" description="Helical" evidence="1">
    <location>
        <begin position="144"/>
        <end position="163"/>
    </location>
</feature>
<name>A0ABW7HIA7_9BURK</name>
<protein>
    <submittedName>
        <fullName evidence="2">Uncharacterized protein</fullName>
    </submittedName>
</protein>